<sequence>MVAAATPVGAQERLQPGEVLLEVSAEGSARATPDVLTVSIGVQNDGKTAAEAMAANARQANLLVAVVRSAGIAAKDAKTVDLRVEPRFAPAEGGGVSDAIIGYRSTNKLELILRNLSRAPDLIDALFKAGATDLDKIKLDFADRRELEGRARANAVAQAKLQAEQYAAALGQKVVRIVRVSERSAYGGGGSGMYLTGTQTLENLISTLPQVIPGEQALTVTVWIDFAIAPK</sequence>
<proteinExistence type="predicted"/>
<protein>
    <submittedName>
        <fullName evidence="1">SIMPL domain-containing protein</fullName>
    </submittedName>
</protein>
<dbReference type="Pfam" id="PF04402">
    <property type="entry name" value="SIMPL"/>
    <property type="match status" value="1"/>
</dbReference>
<evidence type="ECO:0000313" key="2">
    <source>
        <dbReference type="Proteomes" id="UP001629244"/>
    </source>
</evidence>
<name>A0ABW8YTX7_9SPHN</name>
<dbReference type="Proteomes" id="UP001629244">
    <property type="component" value="Unassembled WGS sequence"/>
</dbReference>
<accession>A0ABW8YTX7</accession>
<organism evidence="1 2">
    <name type="scientific">Sphingomonas plantiphila</name>
    <dbReference type="NCBI Taxonomy" id="3163295"/>
    <lineage>
        <taxon>Bacteria</taxon>
        <taxon>Pseudomonadati</taxon>
        <taxon>Pseudomonadota</taxon>
        <taxon>Alphaproteobacteria</taxon>
        <taxon>Sphingomonadales</taxon>
        <taxon>Sphingomonadaceae</taxon>
        <taxon>Sphingomonas</taxon>
    </lineage>
</organism>
<reference evidence="1 2" key="1">
    <citation type="submission" date="2024-06" db="EMBL/GenBank/DDBJ databases">
        <authorList>
            <person name="Kaempfer P."/>
            <person name="Viver T."/>
        </authorList>
    </citation>
    <scope>NUCLEOTIDE SEQUENCE [LARGE SCALE GENOMIC DNA]</scope>
    <source>
        <strain evidence="1 2">ST-64</strain>
    </source>
</reference>
<dbReference type="PANTHER" id="PTHR34387">
    <property type="entry name" value="SLR1258 PROTEIN"/>
    <property type="match status" value="1"/>
</dbReference>
<dbReference type="EMBL" id="JBELQC010000003">
    <property type="protein sequence ID" value="MFL9842610.1"/>
    <property type="molecule type" value="Genomic_DNA"/>
</dbReference>
<comment type="caution">
    <text evidence="1">The sequence shown here is derived from an EMBL/GenBank/DDBJ whole genome shotgun (WGS) entry which is preliminary data.</text>
</comment>
<evidence type="ECO:0000313" key="1">
    <source>
        <dbReference type="EMBL" id="MFL9842610.1"/>
    </source>
</evidence>
<dbReference type="Gene3D" id="3.30.70.2970">
    <property type="entry name" value="Protein of unknown function (DUF541), domain 2"/>
    <property type="match status" value="1"/>
</dbReference>
<dbReference type="InterPro" id="IPR007497">
    <property type="entry name" value="SIMPL/DUF541"/>
</dbReference>
<keyword evidence="2" id="KW-1185">Reference proteome</keyword>
<dbReference type="RefSeq" id="WP_408080422.1">
    <property type="nucleotide sequence ID" value="NZ_JBELQC010000003.1"/>
</dbReference>
<dbReference type="PANTHER" id="PTHR34387:SF2">
    <property type="entry name" value="SLR1258 PROTEIN"/>
    <property type="match status" value="1"/>
</dbReference>
<dbReference type="Gene3D" id="3.30.110.170">
    <property type="entry name" value="Protein of unknown function (DUF541), domain 1"/>
    <property type="match status" value="1"/>
</dbReference>
<gene>
    <name evidence="1" type="ORF">ABS767_16690</name>
</gene>
<dbReference type="InterPro" id="IPR052022">
    <property type="entry name" value="26kDa_periplasmic_antigen"/>
</dbReference>